<protein>
    <recommendedName>
        <fullName evidence="3">EamA domain-containing protein</fullName>
    </recommendedName>
</protein>
<evidence type="ECO:0000256" key="1">
    <source>
        <dbReference type="SAM" id="Phobius"/>
    </source>
</evidence>
<reference evidence="2" key="1">
    <citation type="journal article" date="2020" name="Nature">
        <title>Giant virus diversity and host interactions through global metagenomics.</title>
        <authorList>
            <person name="Schulz F."/>
            <person name="Roux S."/>
            <person name="Paez-Espino D."/>
            <person name="Jungbluth S."/>
            <person name="Walsh D.A."/>
            <person name="Denef V.J."/>
            <person name="McMahon K.D."/>
            <person name="Konstantinidis K.T."/>
            <person name="Eloe-Fadrosh E.A."/>
            <person name="Kyrpides N.C."/>
            <person name="Woyke T."/>
        </authorList>
    </citation>
    <scope>NUCLEOTIDE SEQUENCE</scope>
    <source>
        <strain evidence="2">GVMAG-M-3300021120-1</strain>
    </source>
</reference>
<organism evidence="2">
    <name type="scientific">viral metagenome</name>
    <dbReference type="NCBI Taxonomy" id="1070528"/>
    <lineage>
        <taxon>unclassified sequences</taxon>
        <taxon>metagenomes</taxon>
        <taxon>organismal metagenomes</taxon>
    </lineage>
</organism>
<feature type="transmembrane region" description="Helical" evidence="1">
    <location>
        <begin position="20"/>
        <end position="41"/>
    </location>
</feature>
<dbReference type="SUPFAM" id="SSF103481">
    <property type="entry name" value="Multidrug resistance efflux transporter EmrE"/>
    <property type="match status" value="1"/>
</dbReference>
<name>A0A6C0CI09_9ZZZZ</name>
<accession>A0A6C0CI09</accession>
<feature type="transmembrane region" description="Helical" evidence="1">
    <location>
        <begin position="87"/>
        <end position="105"/>
    </location>
</feature>
<sequence length="133" mass="14316">MGKPKKDALDELISKVNWKVGKFNVLPIVFGVIMASIDILMMSTAKMVSEGTLSSAVGVPLAVGLYALEPLVFLRALHFEGMVVTNLVWNLVSDVIVTLQGVLVFGESIKGLRWVALGTALFSLGLFAYTDDS</sequence>
<evidence type="ECO:0008006" key="3">
    <source>
        <dbReference type="Google" id="ProtNLM"/>
    </source>
</evidence>
<evidence type="ECO:0000313" key="2">
    <source>
        <dbReference type="EMBL" id="QHT03787.1"/>
    </source>
</evidence>
<feature type="transmembrane region" description="Helical" evidence="1">
    <location>
        <begin position="53"/>
        <end position="75"/>
    </location>
</feature>
<dbReference type="InterPro" id="IPR037185">
    <property type="entry name" value="EmrE-like"/>
</dbReference>
<proteinExistence type="predicted"/>
<feature type="transmembrane region" description="Helical" evidence="1">
    <location>
        <begin position="112"/>
        <end position="130"/>
    </location>
</feature>
<keyword evidence="1" id="KW-0472">Membrane</keyword>
<keyword evidence="1" id="KW-0812">Transmembrane</keyword>
<dbReference type="EMBL" id="MN739416">
    <property type="protein sequence ID" value="QHT03787.1"/>
    <property type="molecule type" value="Genomic_DNA"/>
</dbReference>
<keyword evidence="1" id="KW-1133">Transmembrane helix</keyword>
<dbReference type="AlphaFoldDB" id="A0A6C0CI09"/>